<organism evidence="3 4">
    <name type="scientific">Colletotrichum karsti</name>
    <dbReference type="NCBI Taxonomy" id="1095194"/>
    <lineage>
        <taxon>Eukaryota</taxon>
        <taxon>Fungi</taxon>
        <taxon>Dikarya</taxon>
        <taxon>Ascomycota</taxon>
        <taxon>Pezizomycotina</taxon>
        <taxon>Sordariomycetes</taxon>
        <taxon>Hypocreomycetidae</taxon>
        <taxon>Glomerellales</taxon>
        <taxon>Glomerellaceae</taxon>
        <taxon>Colletotrichum</taxon>
        <taxon>Colletotrichum boninense species complex</taxon>
    </lineage>
</organism>
<dbReference type="OrthoDB" id="4847041at2759"/>
<proteinExistence type="predicted"/>
<dbReference type="EMBL" id="JAATWM020000047">
    <property type="protein sequence ID" value="KAF9871173.1"/>
    <property type="molecule type" value="Genomic_DNA"/>
</dbReference>
<feature type="transmembrane region" description="Helical" evidence="1">
    <location>
        <begin position="116"/>
        <end position="138"/>
    </location>
</feature>
<keyword evidence="1" id="KW-0472">Membrane</keyword>
<keyword evidence="1" id="KW-1133">Transmembrane helix</keyword>
<protein>
    <submittedName>
        <fullName evidence="3">Uncharacterized protein</fullName>
    </submittedName>
</protein>
<sequence>MKINIILTFSALATTALAGPFGNDAPKLDGLPKDKTLPLHQLPDCWQDCFQSNNKWFFHDIYTISQYDFCEDKGAHSRNWYVYRVDYCVPRVCKDRAERQKGRNWYNAILQYTTRLIIPILAMKLIALLGVAVLAATARAGEGKNAPKLDGLPKDKRLPLHQLPECYQDCIESNNKWYFHDIYTISQYHFCEDKWAHFRSWDDWRIQHCLPRACPDGTVHEKAANWFDAICRQY</sequence>
<keyword evidence="2" id="KW-0732">Signal</keyword>
<evidence type="ECO:0000256" key="2">
    <source>
        <dbReference type="SAM" id="SignalP"/>
    </source>
</evidence>
<feature type="signal peptide" evidence="2">
    <location>
        <begin position="1"/>
        <end position="18"/>
    </location>
</feature>
<feature type="chain" id="PRO_5040245600" evidence="2">
    <location>
        <begin position="19"/>
        <end position="234"/>
    </location>
</feature>
<comment type="caution">
    <text evidence="3">The sequence shown here is derived from an EMBL/GenBank/DDBJ whole genome shotgun (WGS) entry which is preliminary data.</text>
</comment>
<dbReference type="GeneID" id="62167130"/>
<reference evidence="3" key="1">
    <citation type="submission" date="2020-03" db="EMBL/GenBank/DDBJ databases">
        <authorList>
            <person name="He L."/>
        </authorList>
    </citation>
    <scope>NUCLEOTIDE SEQUENCE</scope>
    <source>
        <strain evidence="3">CkLH20</strain>
    </source>
</reference>
<evidence type="ECO:0000313" key="4">
    <source>
        <dbReference type="Proteomes" id="UP000781932"/>
    </source>
</evidence>
<keyword evidence="4" id="KW-1185">Reference proteome</keyword>
<dbReference type="RefSeq" id="XP_038740634.1">
    <property type="nucleotide sequence ID" value="XM_038894056.1"/>
</dbReference>
<dbReference type="AlphaFoldDB" id="A0A9P6HUT5"/>
<evidence type="ECO:0000256" key="1">
    <source>
        <dbReference type="SAM" id="Phobius"/>
    </source>
</evidence>
<evidence type="ECO:0000313" key="3">
    <source>
        <dbReference type="EMBL" id="KAF9871173.1"/>
    </source>
</evidence>
<accession>A0A9P6HUT5</accession>
<name>A0A9P6HUT5_9PEZI</name>
<dbReference type="Proteomes" id="UP000781932">
    <property type="component" value="Unassembled WGS sequence"/>
</dbReference>
<keyword evidence="1" id="KW-0812">Transmembrane</keyword>
<reference evidence="3" key="2">
    <citation type="submission" date="2020-11" db="EMBL/GenBank/DDBJ databases">
        <title>Whole genome sequencing of Colletotrichum sp.</title>
        <authorList>
            <person name="Li H."/>
        </authorList>
    </citation>
    <scope>NUCLEOTIDE SEQUENCE</scope>
    <source>
        <strain evidence="3">CkLH20</strain>
    </source>
</reference>
<gene>
    <name evidence="3" type="ORF">CkaCkLH20_11342</name>
</gene>